<evidence type="ECO:0000313" key="1">
    <source>
        <dbReference type="EMBL" id="OIW25363.1"/>
    </source>
</evidence>
<gene>
    <name evidence="1" type="ORF">CONLIGDRAFT_648396</name>
</gene>
<protein>
    <submittedName>
        <fullName evidence="1">Uncharacterized protein</fullName>
    </submittedName>
</protein>
<dbReference type="Proteomes" id="UP000182658">
    <property type="component" value="Unassembled WGS sequence"/>
</dbReference>
<reference evidence="1 2" key="1">
    <citation type="submission" date="2016-10" db="EMBL/GenBank/DDBJ databases">
        <title>Draft genome sequence of Coniochaeta ligniaria NRRL30616, a lignocellulolytic fungus for bioabatement of inhibitors in plant biomass hydrolysates.</title>
        <authorList>
            <consortium name="DOE Joint Genome Institute"/>
            <person name="Jimenez D.J."/>
            <person name="Hector R.E."/>
            <person name="Riley R."/>
            <person name="Sun H."/>
            <person name="Grigoriev I.V."/>
            <person name="Van Elsas J.D."/>
            <person name="Nichols N.N."/>
        </authorList>
    </citation>
    <scope>NUCLEOTIDE SEQUENCE [LARGE SCALE GENOMIC DNA]</scope>
    <source>
        <strain evidence="1 2">NRRL 30616</strain>
    </source>
</reference>
<dbReference type="AlphaFoldDB" id="A0A1J7IDJ6"/>
<organism evidence="1 2">
    <name type="scientific">Coniochaeta ligniaria NRRL 30616</name>
    <dbReference type="NCBI Taxonomy" id="1408157"/>
    <lineage>
        <taxon>Eukaryota</taxon>
        <taxon>Fungi</taxon>
        <taxon>Dikarya</taxon>
        <taxon>Ascomycota</taxon>
        <taxon>Pezizomycotina</taxon>
        <taxon>Sordariomycetes</taxon>
        <taxon>Sordariomycetidae</taxon>
        <taxon>Coniochaetales</taxon>
        <taxon>Coniochaetaceae</taxon>
        <taxon>Coniochaeta</taxon>
    </lineage>
</organism>
<keyword evidence="2" id="KW-1185">Reference proteome</keyword>
<dbReference type="InParanoid" id="A0A1J7IDJ6"/>
<proteinExistence type="predicted"/>
<sequence>MVQVCSAPKRRYFAEKRNDRTVTPTVNAVGGRLCMGDLFEIYFRIGLCFVDLAMVPKQVWDTVPRPPVAGAVFGISRLSAQVWLAALVSRLRERLDVALLLGELDCGGVVVPDARNVQHGEMCSGHMAGREMIRRNSNASVKLVRGYFAAGEGWRRLCDGDELWDDKRPYWQGEVRLGFSGSETEHLNNSKELTSATEYGPSRFILNLWSVFDADVSIDVTSRVFESSSLRVVKKPQYTGYLRP</sequence>
<dbReference type="EMBL" id="KV875102">
    <property type="protein sequence ID" value="OIW25363.1"/>
    <property type="molecule type" value="Genomic_DNA"/>
</dbReference>
<evidence type="ECO:0000313" key="2">
    <source>
        <dbReference type="Proteomes" id="UP000182658"/>
    </source>
</evidence>
<name>A0A1J7IDJ6_9PEZI</name>
<accession>A0A1J7IDJ6</accession>